<gene>
    <name evidence="2" type="ORF">SDC9_131297</name>
</gene>
<organism evidence="2">
    <name type="scientific">bioreactor metagenome</name>
    <dbReference type="NCBI Taxonomy" id="1076179"/>
    <lineage>
        <taxon>unclassified sequences</taxon>
        <taxon>metagenomes</taxon>
        <taxon>ecological metagenomes</taxon>
    </lineage>
</organism>
<dbReference type="AlphaFoldDB" id="A0A645D4C3"/>
<dbReference type="EMBL" id="VSSQ01032828">
    <property type="protein sequence ID" value="MPM84226.1"/>
    <property type="molecule type" value="Genomic_DNA"/>
</dbReference>
<feature type="region of interest" description="Disordered" evidence="1">
    <location>
        <begin position="80"/>
        <end position="124"/>
    </location>
</feature>
<feature type="compositionally biased region" description="Acidic residues" evidence="1">
    <location>
        <begin position="103"/>
        <end position="119"/>
    </location>
</feature>
<name>A0A645D4C3_9ZZZZ</name>
<feature type="compositionally biased region" description="Basic and acidic residues" evidence="1">
    <location>
        <begin position="91"/>
        <end position="102"/>
    </location>
</feature>
<sequence>MNNNIVFGKNQFTIHFVSENRFICSETFSRDAYKSIPRAWGSILSLARSGASACMIREKALKMVNSFYVAKMCKANKRPISQRRGLAGHTVEGKTTRNRESESGENGDSDSDPDPDSDPEAARRAADVARIRILTGEKFSILEKRYWKMQLSERGAAL</sequence>
<accession>A0A645D4C3</accession>
<evidence type="ECO:0000256" key="1">
    <source>
        <dbReference type="SAM" id="MobiDB-lite"/>
    </source>
</evidence>
<reference evidence="2" key="1">
    <citation type="submission" date="2019-08" db="EMBL/GenBank/DDBJ databases">
        <authorList>
            <person name="Kucharzyk K."/>
            <person name="Murdoch R.W."/>
            <person name="Higgins S."/>
            <person name="Loffler F."/>
        </authorList>
    </citation>
    <scope>NUCLEOTIDE SEQUENCE</scope>
</reference>
<proteinExistence type="predicted"/>
<comment type="caution">
    <text evidence="2">The sequence shown here is derived from an EMBL/GenBank/DDBJ whole genome shotgun (WGS) entry which is preliminary data.</text>
</comment>
<evidence type="ECO:0000313" key="2">
    <source>
        <dbReference type="EMBL" id="MPM84226.1"/>
    </source>
</evidence>
<protein>
    <submittedName>
        <fullName evidence="2">Uncharacterized protein</fullName>
    </submittedName>
</protein>